<dbReference type="InterPro" id="IPR045070">
    <property type="entry name" value="MATE_MepA-like"/>
</dbReference>
<feature type="transmembrane region" description="Helical" evidence="11">
    <location>
        <begin position="65"/>
        <end position="90"/>
    </location>
</feature>
<keyword evidence="4" id="KW-0813">Transport</keyword>
<keyword evidence="8 11" id="KW-0472">Membrane</keyword>
<feature type="transmembrane region" description="Helical" evidence="11">
    <location>
        <begin position="256"/>
        <end position="282"/>
    </location>
</feature>
<evidence type="ECO:0000256" key="3">
    <source>
        <dbReference type="ARBA" id="ARBA00022106"/>
    </source>
</evidence>
<proteinExistence type="inferred from homology"/>
<evidence type="ECO:0000256" key="11">
    <source>
        <dbReference type="SAM" id="Phobius"/>
    </source>
</evidence>
<comment type="subcellular location">
    <subcellularLocation>
        <location evidence="1">Cell membrane</location>
        <topology evidence="1">Multi-pass membrane protein</topology>
    </subcellularLocation>
</comment>
<dbReference type="InterPro" id="IPR002528">
    <property type="entry name" value="MATE_fam"/>
</dbReference>
<evidence type="ECO:0000256" key="9">
    <source>
        <dbReference type="ARBA" id="ARBA00023251"/>
    </source>
</evidence>
<comment type="caution">
    <text evidence="12">The sequence shown here is derived from an EMBL/GenBank/DDBJ whole genome shotgun (WGS) entry which is preliminary data.</text>
</comment>
<dbReference type="GO" id="GO:0005886">
    <property type="term" value="C:plasma membrane"/>
    <property type="evidence" value="ECO:0007669"/>
    <property type="project" value="UniProtKB-SubCell"/>
</dbReference>
<protein>
    <recommendedName>
        <fullName evidence="3">Multidrug export protein MepA</fullName>
    </recommendedName>
</protein>
<evidence type="ECO:0000256" key="1">
    <source>
        <dbReference type="ARBA" id="ARBA00004651"/>
    </source>
</evidence>
<evidence type="ECO:0000256" key="8">
    <source>
        <dbReference type="ARBA" id="ARBA00023136"/>
    </source>
</evidence>
<evidence type="ECO:0000256" key="4">
    <source>
        <dbReference type="ARBA" id="ARBA00022448"/>
    </source>
</evidence>
<feature type="transmembrane region" description="Helical" evidence="11">
    <location>
        <begin position="214"/>
        <end position="235"/>
    </location>
</feature>
<dbReference type="NCBIfam" id="TIGR00797">
    <property type="entry name" value="matE"/>
    <property type="match status" value="1"/>
</dbReference>
<dbReference type="PIRSF" id="PIRSF006603">
    <property type="entry name" value="DinF"/>
    <property type="match status" value="1"/>
</dbReference>
<comment type="similarity">
    <text evidence="2">Belongs to the multi antimicrobial extrusion (MATE) (TC 2.A.66.1) family. MepA subfamily.</text>
</comment>
<dbReference type="GO" id="GO:0042910">
    <property type="term" value="F:xenobiotic transmembrane transporter activity"/>
    <property type="evidence" value="ECO:0007669"/>
    <property type="project" value="InterPro"/>
</dbReference>
<feature type="compositionally biased region" description="Basic and acidic residues" evidence="10">
    <location>
        <begin position="1"/>
        <end position="23"/>
    </location>
</feature>
<dbReference type="OrthoDB" id="9811110at2"/>
<dbReference type="InterPro" id="IPR051327">
    <property type="entry name" value="MATE_MepA_subfamily"/>
</dbReference>
<feature type="transmembrane region" description="Helical" evidence="11">
    <location>
        <begin position="39"/>
        <end position="59"/>
    </location>
</feature>
<organism evidence="12 13">
    <name type="scientific">Desulfuribacillus alkaliarsenatis</name>
    <dbReference type="NCBI Taxonomy" id="766136"/>
    <lineage>
        <taxon>Bacteria</taxon>
        <taxon>Bacillati</taxon>
        <taxon>Bacillota</taxon>
        <taxon>Desulfuribacillia</taxon>
        <taxon>Desulfuribacillales</taxon>
        <taxon>Desulfuribacillaceae</taxon>
        <taxon>Desulfuribacillus</taxon>
    </lineage>
</organism>
<feature type="transmembrane region" description="Helical" evidence="11">
    <location>
        <begin position="337"/>
        <end position="355"/>
    </location>
</feature>
<evidence type="ECO:0000313" key="12">
    <source>
        <dbReference type="EMBL" id="OEF96513.1"/>
    </source>
</evidence>
<dbReference type="Pfam" id="PF01554">
    <property type="entry name" value="MatE"/>
    <property type="match status" value="2"/>
</dbReference>
<accession>A0A1E5G0U3</accession>
<dbReference type="EMBL" id="MIJE01000031">
    <property type="protein sequence ID" value="OEF96513.1"/>
    <property type="molecule type" value="Genomic_DNA"/>
</dbReference>
<dbReference type="STRING" id="766136.BHF68_07625"/>
<reference evidence="12 13" key="1">
    <citation type="submission" date="2016-09" db="EMBL/GenBank/DDBJ databases">
        <title>Draft genome sequence for the type strain of Desulfuribacillus alkaliarsenatis AHT28, an obligately anaerobic, sulfidogenic bacterium isolated from Russian soda lake sediments.</title>
        <authorList>
            <person name="Abin C.A."/>
            <person name="Hollibaugh J.T."/>
        </authorList>
    </citation>
    <scope>NUCLEOTIDE SEQUENCE [LARGE SCALE GENOMIC DNA]</scope>
    <source>
        <strain evidence="12 13">AHT28</strain>
    </source>
</reference>
<evidence type="ECO:0000313" key="13">
    <source>
        <dbReference type="Proteomes" id="UP000094296"/>
    </source>
</evidence>
<evidence type="ECO:0000256" key="10">
    <source>
        <dbReference type="SAM" id="MobiDB-lite"/>
    </source>
</evidence>
<dbReference type="GO" id="GO:0015297">
    <property type="term" value="F:antiporter activity"/>
    <property type="evidence" value="ECO:0007669"/>
    <property type="project" value="InterPro"/>
</dbReference>
<keyword evidence="7 11" id="KW-1133">Transmembrane helix</keyword>
<feature type="region of interest" description="Disordered" evidence="10">
    <location>
        <begin position="1"/>
        <end position="24"/>
    </location>
</feature>
<dbReference type="InterPro" id="IPR048279">
    <property type="entry name" value="MdtK-like"/>
</dbReference>
<dbReference type="AlphaFoldDB" id="A0A1E5G0U3"/>
<gene>
    <name evidence="12" type="ORF">BHF68_07625</name>
</gene>
<feature type="transmembrane region" description="Helical" evidence="11">
    <location>
        <begin position="434"/>
        <end position="453"/>
    </location>
</feature>
<dbReference type="CDD" id="cd13143">
    <property type="entry name" value="MATE_MepA_like"/>
    <property type="match status" value="1"/>
</dbReference>
<feature type="transmembrane region" description="Helical" evidence="11">
    <location>
        <begin position="375"/>
        <end position="396"/>
    </location>
</feature>
<feature type="transmembrane region" description="Helical" evidence="11">
    <location>
        <begin position="187"/>
        <end position="208"/>
    </location>
</feature>
<feature type="transmembrane region" description="Helical" evidence="11">
    <location>
        <begin position="408"/>
        <end position="428"/>
    </location>
</feature>
<keyword evidence="6 11" id="KW-0812">Transmembrane</keyword>
<evidence type="ECO:0000256" key="6">
    <source>
        <dbReference type="ARBA" id="ARBA00022692"/>
    </source>
</evidence>
<evidence type="ECO:0000256" key="5">
    <source>
        <dbReference type="ARBA" id="ARBA00022475"/>
    </source>
</evidence>
<name>A0A1E5G0U3_9FIRM</name>
<feature type="transmembrane region" description="Helical" evidence="11">
    <location>
        <begin position="111"/>
        <end position="134"/>
    </location>
</feature>
<dbReference type="RefSeq" id="WP_069643522.1">
    <property type="nucleotide sequence ID" value="NZ_MIJE01000031.1"/>
</dbReference>
<dbReference type="PANTHER" id="PTHR43823">
    <property type="entry name" value="SPORULATION PROTEIN YKVU"/>
    <property type="match status" value="1"/>
</dbReference>
<keyword evidence="5" id="KW-1003">Cell membrane</keyword>
<keyword evidence="13" id="KW-1185">Reference proteome</keyword>
<evidence type="ECO:0000256" key="7">
    <source>
        <dbReference type="ARBA" id="ARBA00022989"/>
    </source>
</evidence>
<dbReference type="GO" id="GO:0046677">
    <property type="term" value="P:response to antibiotic"/>
    <property type="evidence" value="ECO:0007669"/>
    <property type="project" value="UniProtKB-KW"/>
</dbReference>
<keyword evidence="9" id="KW-0046">Antibiotic resistance</keyword>
<feature type="transmembrane region" description="Helical" evidence="11">
    <location>
        <begin position="288"/>
        <end position="311"/>
    </location>
</feature>
<dbReference type="Proteomes" id="UP000094296">
    <property type="component" value="Unassembled WGS sequence"/>
</dbReference>
<feature type="transmembrane region" description="Helical" evidence="11">
    <location>
        <begin position="154"/>
        <end position="175"/>
    </location>
</feature>
<evidence type="ECO:0000256" key="2">
    <source>
        <dbReference type="ARBA" id="ARBA00008417"/>
    </source>
</evidence>
<dbReference type="PANTHER" id="PTHR43823:SF3">
    <property type="entry name" value="MULTIDRUG EXPORT PROTEIN MEPA"/>
    <property type="match status" value="1"/>
</dbReference>
<sequence>MNLEDTKENPQEKEEVNTKDHSTKLGTEPIGKLLFRQSFPAMLGILIMGLYNVADAIFISRGVGLLGLAGVTVAFPVIGVLMALAGGIGIGGASVISRRLGSGLNKDANLAFANVISIICFIGILGLLAGLFFAESLLLLFGTSAEIMPYAVDYLRVILLGSVFFTAAMSITNIIRSEGNAKMAMLIMLKASVLNVILTPIFVFVLHWGVKGAALATVLSQMLAVIVVIAYFALGKSSLQLHVANLKLDKGLLKEITYVGSPTFVRQVSGSILFIAANYMLLLHGGDMAVAILGIVYRVLMLTIMPIFGIAQGMQPILGYNYGANQLERVRDVLSEAMKWASILSITVFVLIMLFPEPLIRMFSNEPFAVEDGKTAMRIIFAMAFLTGVQMVAGGLYQALGMPKQAMLISLSRQIIFLIPFILLLPIFMGYQGVWWAFPIAEFMGFLLTVYFLNRDLRIRRILHTT</sequence>